<dbReference type="InterPro" id="IPR011009">
    <property type="entry name" value="Kinase-like_dom_sf"/>
</dbReference>
<dbReference type="PROSITE" id="PS00108">
    <property type="entry name" value="PROTEIN_KINASE_ST"/>
    <property type="match status" value="1"/>
</dbReference>
<dbReference type="Gene3D" id="1.10.510.10">
    <property type="entry name" value="Transferase(Phosphotransferase) domain 1"/>
    <property type="match status" value="1"/>
</dbReference>
<dbReference type="AlphaFoldDB" id="A0A8H3A1A0"/>
<sequence length="928" mass="102787">MRRELDKIKNEIECISGALALAPEGHPNLLLSLICLGASHEKRFRLLGELYDLDMAIDYESRAVALTSTKHPDLPNRLANLAASHNDRFERLGELDDLEKAIKYQTRSLEVAPDSRADLSHLLTNLSLFRRARFRLLGELNDLSMAIEYGSCALVFALNGHPDLPSLLANLGVNHNDRYEYLGELNDLKKAIEYQSRAVASTPNGHPDLPERLAYLGVFYESQFLQIGQLDDLEKAIEYESRALNMTFNGHPTLRYQLANLGGSYYIRFRHLGKLNDLEKAIEFQSRALAVTPEGHMDLPRQLAILGASHGDRFGRLGWLGDLKLAIEYKTRSLALTSNDHPEFSSQLANLGVSHGDRFKRLGDLDDIKKAIAYQSQALAMIPKSHPDLPNLLANLGALYTSQYQRLKELSDLDKAIEYSSLAIALAPEGCQNLSHQLANLGASYSIRFQRLGNPEDFAKVVEYQSLALAVPPDDHAFSSHKIMNLRASYSSRFEHSKLNANTPNSGSATMDSMSRATYEPPVPTTALRKGPNEPEPMTPFATSAHNSTPPVRHSKQLKDHLTDEIKLNLNPSTKTILSTSTNTDRPCLVYQQVQASAESVTKSDTTSRLDIELQIDLIDSIQASKLTAAHNGEKYVPCDTPIGVSTTVCEVISRLVEHGCPNLANDVDHSTFSEHPISNGGFSDIYQGCLRNKTKVAIKALRISANALTAKPKHLKHAARELHTWSKCTHPNVLQLHGLVEFRDRIGMVSPWMEKGNLPRYLQQTPGVDRCNLCIQICDGLSFMHQIGIIHGDLKGANVLISDDGVPVLADFGSAFYPNQTLRFTQTTSGSSLTVGWAAPELLSDSDAPSEASDVYALGMFRVADEDSHSERFVFHSDLVGNVRLISKYEVIVYENQLDEYLRGGPADSISVIQLICDQRQQLQPPS</sequence>
<feature type="region of interest" description="Disordered" evidence="1">
    <location>
        <begin position="497"/>
        <end position="535"/>
    </location>
</feature>
<evidence type="ECO:0000256" key="1">
    <source>
        <dbReference type="SAM" id="MobiDB-lite"/>
    </source>
</evidence>
<protein>
    <recommendedName>
        <fullName evidence="2">Protein kinase domain-containing protein</fullName>
    </recommendedName>
</protein>
<dbReference type="InterPro" id="IPR000719">
    <property type="entry name" value="Prot_kinase_dom"/>
</dbReference>
<dbReference type="GO" id="GO:0005524">
    <property type="term" value="F:ATP binding"/>
    <property type="evidence" value="ECO:0007669"/>
    <property type="project" value="InterPro"/>
</dbReference>
<dbReference type="Proteomes" id="UP000663846">
    <property type="component" value="Unassembled WGS sequence"/>
</dbReference>
<dbReference type="SUPFAM" id="SSF81901">
    <property type="entry name" value="HCP-like"/>
    <property type="match status" value="2"/>
</dbReference>
<dbReference type="InterPro" id="IPR011990">
    <property type="entry name" value="TPR-like_helical_dom_sf"/>
</dbReference>
<dbReference type="PANTHER" id="PTHR44329">
    <property type="entry name" value="SERINE/THREONINE-PROTEIN KINASE TNNI3K-RELATED"/>
    <property type="match status" value="1"/>
</dbReference>
<gene>
    <name evidence="3" type="ORF">RDB_LOCUS30010</name>
</gene>
<dbReference type="Gene3D" id="1.25.40.10">
    <property type="entry name" value="Tetratricopeptide repeat domain"/>
    <property type="match status" value="3"/>
</dbReference>
<dbReference type="PROSITE" id="PS50011">
    <property type="entry name" value="PROTEIN_KINASE_DOM"/>
    <property type="match status" value="1"/>
</dbReference>
<dbReference type="EMBL" id="CAJMWS010000189">
    <property type="protein sequence ID" value="CAE6376325.1"/>
    <property type="molecule type" value="Genomic_DNA"/>
</dbReference>
<dbReference type="SUPFAM" id="SSF56112">
    <property type="entry name" value="Protein kinase-like (PK-like)"/>
    <property type="match status" value="1"/>
</dbReference>
<evidence type="ECO:0000313" key="4">
    <source>
        <dbReference type="Proteomes" id="UP000663846"/>
    </source>
</evidence>
<evidence type="ECO:0000313" key="3">
    <source>
        <dbReference type="EMBL" id="CAE6376325.1"/>
    </source>
</evidence>
<feature type="domain" description="Protein kinase" evidence="2">
    <location>
        <begin position="672"/>
        <end position="928"/>
    </location>
</feature>
<dbReference type="Pfam" id="PF00069">
    <property type="entry name" value="Pkinase"/>
    <property type="match status" value="1"/>
</dbReference>
<name>A0A8H3A1A0_9AGAM</name>
<proteinExistence type="predicted"/>
<accession>A0A8H3A1A0</accession>
<dbReference type="InterPro" id="IPR051681">
    <property type="entry name" value="Ser/Thr_Kinases-Pseudokinases"/>
</dbReference>
<comment type="caution">
    <text evidence="3">The sequence shown here is derived from an EMBL/GenBank/DDBJ whole genome shotgun (WGS) entry which is preliminary data.</text>
</comment>
<dbReference type="SMART" id="SM00220">
    <property type="entry name" value="S_TKc"/>
    <property type="match status" value="1"/>
</dbReference>
<evidence type="ECO:0000259" key="2">
    <source>
        <dbReference type="PROSITE" id="PS50011"/>
    </source>
</evidence>
<reference evidence="3" key="1">
    <citation type="submission" date="2021-01" db="EMBL/GenBank/DDBJ databases">
        <authorList>
            <person name="Kaushik A."/>
        </authorList>
    </citation>
    <scope>NUCLEOTIDE SEQUENCE</scope>
    <source>
        <strain evidence="3">AG1-1C</strain>
    </source>
</reference>
<organism evidence="3 4">
    <name type="scientific">Rhizoctonia solani</name>
    <dbReference type="NCBI Taxonomy" id="456999"/>
    <lineage>
        <taxon>Eukaryota</taxon>
        <taxon>Fungi</taxon>
        <taxon>Dikarya</taxon>
        <taxon>Basidiomycota</taxon>
        <taxon>Agaricomycotina</taxon>
        <taxon>Agaricomycetes</taxon>
        <taxon>Cantharellales</taxon>
        <taxon>Ceratobasidiaceae</taxon>
        <taxon>Rhizoctonia</taxon>
    </lineage>
</organism>
<feature type="compositionally biased region" description="Polar residues" evidence="1">
    <location>
        <begin position="499"/>
        <end position="516"/>
    </location>
</feature>
<dbReference type="GO" id="GO:0004674">
    <property type="term" value="F:protein serine/threonine kinase activity"/>
    <property type="evidence" value="ECO:0007669"/>
    <property type="project" value="TreeGrafter"/>
</dbReference>
<dbReference type="InterPro" id="IPR008271">
    <property type="entry name" value="Ser/Thr_kinase_AS"/>
</dbReference>
<dbReference type="PANTHER" id="PTHR44329:SF214">
    <property type="entry name" value="PROTEIN KINASE DOMAIN-CONTAINING PROTEIN"/>
    <property type="match status" value="1"/>
</dbReference>